<dbReference type="GO" id="GO:0016787">
    <property type="term" value="F:hydrolase activity"/>
    <property type="evidence" value="ECO:0007669"/>
    <property type="project" value="InterPro"/>
</dbReference>
<dbReference type="PANTHER" id="PTHR12978">
    <property type="entry name" value="HISTIDINE TRIAD HIT PROTEIN MEMBER"/>
    <property type="match status" value="1"/>
</dbReference>
<dbReference type="FunFam" id="3.30.200.40:FF:000002">
    <property type="entry name" value="m7GpppX diphosphatase"/>
    <property type="match status" value="1"/>
</dbReference>
<feature type="binding site" evidence="8">
    <location>
        <position position="210"/>
    </location>
    <ligand>
        <name>substrate</name>
    </ligand>
</feature>
<dbReference type="GO" id="GO:0006970">
    <property type="term" value="P:response to osmotic stress"/>
    <property type="evidence" value="ECO:0007669"/>
    <property type="project" value="UniProtKB-ARBA"/>
</dbReference>
<dbReference type="GO" id="GO:0009408">
    <property type="term" value="P:response to heat"/>
    <property type="evidence" value="ECO:0007669"/>
    <property type="project" value="UniProtKB-ARBA"/>
</dbReference>
<name>A0A8H2VHQ3_9SACH</name>
<sequence>MINKPNMSSETTSKEEANNAELLSLIRKFQFTRVLDSNPQTKVISLLGIIDDKEAIITAEKTHFTFDENIRRPSQDGTSTPVFYQCENEYSCVNGIEELKEITSNDIYHWGLSVMKQNIKYNPTAKINLIWPATEVHIRKYEQQNFHLIRETPEIYTRVVEPYVNEMSNNKRLKWVDNILYEGAEADRIVFKDYQEDNKRDSFVVLPDMKWDGINIDALYLVAIVYRDDIKSLRDLRPNDQEWLINIYNKIKSVIPGCYNYAVHPDELRVFIHYQPSYYHFHIHIVNVKHAGLGNGIAAGKAILIDDAIELLNYLGPKGFMNKTLTYVIGENHDLWKRGLEREVEKQLKEDGIPKVPKLVNGFSMENQ</sequence>
<dbReference type="GO" id="GO:0000290">
    <property type="term" value="P:deadenylation-dependent decapping of nuclear-transcribed mRNA"/>
    <property type="evidence" value="ECO:0007669"/>
    <property type="project" value="InterPro"/>
</dbReference>
<evidence type="ECO:0000256" key="8">
    <source>
        <dbReference type="PIRSR" id="PIRSR028973-2"/>
    </source>
</evidence>
<dbReference type="GO" id="GO:0042803">
    <property type="term" value="F:protein homodimerization activity"/>
    <property type="evidence" value="ECO:0007669"/>
    <property type="project" value="UniProtKB-ARBA"/>
</dbReference>
<reference evidence="9 10" key="1">
    <citation type="submission" date="2020-05" db="EMBL/GenBank/DDBJ databases">
        <authorList>
            <person name="Casaregola S."/>
            <person name="Devillers H."/>
            <person name="Grondin C."/>
        </authorList>
    </citation>
    <scope>NUCLEOTIDE SEQUENCE [LARGE SCALE GENOMIC DNA]</scope>
    <source>
        <strain evidence="9 10">CLIB 1767</strain>
    </source>
</reference>
<comment type="similarity">
    <text evidence="3">Belongs to the HIT family.</text>
</comment>
<dbReference type="GO" id="GO:0009267">
    <property type="term" value="P:cellular response to starvation"/>
    <property type="evidence" value="ECO:0007669"/>
    <property type="project" value="UniProtKB-ARBA"/>
</dbReference>
<dbReference type="Gene3D" id="3.30.200.40">
    <property type="entry name" value="Scavenger mRNA decapping enzyme, N-terminal domain"/>
    <property type="match status" value="1"/>
</dbReference>
<dbReference type="InterPro" id="IPR019808">
    <property type="entry name" value="Histidine_triad_CS"/>
</dbReference>
<dbReference type="PROSITE" id="PS00892">
    <property type="entry name" value="HIT_1"/>
    <property type="match status" value="1"/>
</dbReference>
<dbReference type="GO" id="GO:0007584">
    <property type="term" value="P:response to nutrient"/>
    <property type="evidence" value="ECO:0007669"/>
    <property type="project" value="UniProtKB-ARBA"/>
</dbReference>
<accession>A0A8H2VHQ3</accession>
<organism evidence="9 10">
    <name type="scientific">Maudiozyma barnettii</name>
    <dbReference type="NCBI Taxonomy" id="61262"/>
    <lineage>
        <taxon>Eukaryota</taxon>
        <taxon>Fungi</taxon>
        <taxon>Dikarya</taxon>
        <taxon>Ascomycota</taxon>
        <taxon>Saccharomycotina</taxon>
        <taxon>Saccharomycetes</taxon>
        <taxon>Saccharomycetales</taxon>
        <taxon>Saccharomycetaceae</taxon>
        <taxon>Maudiozyma</taxon>
    </lineage>
</organism>
<dbReference type="GO" id="GO:0046982">
    <property type="term" value="F:protein heterodimerization activity"/>
    <property type="evidence" value="ECO:0007669"/>
    <property type="project" value="UniProtKB-ARBA"/>
</dbReference>
<dbReference type="GO" id="GO:0000932">
    <property type="term" value="C:P-body"/>
    <property type="evidence" value="ECO:0007669"/>
    <property type="project" value="UniProtKB-SubCell"/>
</dbReference>
<dbReference type="OrthoDB" id="10264956at2759"/>
<dbReference type="Pfam" id="PF11969">
    <property type="entry name" value="DcpS_C"/>
    <property type="match status" value="1"/>
</dbReference>
<feature type="binding site" evidence="8">
    <location>
        <position position="208"/>
    </location>
    <ligand>
        <name>substrate</name>
    </ligand>
</feature>
<evidence type="ECO:0000256" key="6">
    <source>
        <dbReference type="ARBA" id="ARBA00061747"/>
    </source>
</evidence>
<feature type="binding site" evidence="8">
    <location>
        <position position="175"/>
    </location>
    <ligand>
        <name>substrate</name>
    </ligand>
</feature>
<evidence type="ECO:0000313" key="9">
    <source>
        <dbReference type="EMBL" id="CAB4255874.1"/>
    </source>
</evidence>
<dbReference type="InterPro" id="IPR011145">
    <property type="entry name" value="Scavenger_mRNA_decap_enz_N"/>
</dbReference>
<feature type="binding site" evidence="8">
    <location>
        <begin position="273"/>
        <end position="284"/>
    </location>
    <ligand>
        <name>substrate</name>
    </ligand>
</feature>
<evidence type="ECO:0000256" key="3">
    <source>
        <dbReference type="ARBA" id="ARBA00010208"/>
    </source>
</evidence>
<dbReference type="GO" id="GO:0048471">
    <property type="term" value="C:perinuclear region of cytoplasm"/>
    <property type="evidence" value="ECO:0007669"/>
    <property type="project" value="UniProtKB-SubCell"/>
</dbReference>
<evidence type="ECO:0000256" key="4">
    <source>
        <dbReference type="ARBA" id="ARBA00022490"/>
    </source>
</evidence>
<dbReference type="SUPFAM" id="SSF54197">
    <property type="entry name" value="HIT-like"/>
    <property type="match status" value="1"/>
</dbReference>
<dbReference type="GeneID" id="64858937"/>
<protein>
    <submittedName>
        <fullName evidence="9">Similar to Saccharomyces cerevisiae YOR173W DCS2 Non- essential, stress induced regulatory protein</fullName>
    </submittedName>
</protein>
<keyword evidence="5" id="KW-0597">Phosphoprotein</keyword>
<dbReference type="InterPro" id="IPR008594">
    <property type="entry name" value="DcpS/DCS2"/>
</dbReference>
<dbReference type="AlphaFoldDB" id="A0A8H2VHQ3"/>
<dbReference type="Gene3D" id="3.30.428.10">
    <property type="entry name" value="HIT-like"/>
    <property type="match status" value="1"/>
</dbReference>
<dbReference type="Pfam" id="PF05652">
    <property type="entry name" value="DcpS"/>
    <property type="match status" value="1"/>
</dbReference>
<proteinExistence type="inferred from homology"/>
<dbReference type="InterPro" id="IPR036265">
    <property type="entry name" value="HIT-like_sf"/>
</dbReference>
<gene>
    <name evidence="9" type="ORF">KABA2_07S06446</name>
</gene>
<dbReference type="FunFam" id="3.30.428.10:FF:000015">
    <property type="entry name" value="m7GpppX diphosphatase"/>
    <property type="match status" value="1"/>
</dbReference>
<dbReference type="Proteomes" id="UP000644660">
    <property type="component" value="Unassembled WGS sequence"/>
</dbReference>
<dbReference type="EMBL" id="CAEFZW010000007">
    <property type="protein sequence ID" value="CAB4255874.1"/>
    <property type="molecule type" value="Genomic_DNA"/>
</dbReference>
<dbReference type="RefSeq" id="XP_041407718.1">
    <property type="nucleotide sequence ID" value="XM_041551784.1"/>
</dbReference>
<evidence type="ECO:0000256" key="2">
    <source>
        <dbReference type="ARBA" id="ARBA00004556"/>
    </source>
</evidence>
<evidence type="ECO:0000256" key="1">
    <source>
        <dbReference type="ARBA" id="ARBA00004201"/>
    </source>
</evidence>
<evidence type="ECO:0000313" key="10">
    <source>
        <dbReference type="Proteomes" id="UP000644660"/>
    </source>
</evidence>
<feature type="active site" description="Nucleophile" evidence="7">
    <location>
        <position position="282"/>
    </location>
</feature>
<dbReference type="PANTHER" id="PTHR12978:SF0">
    <property type="entry name" value="M7GPPPX DIPHOSPHATASE"/>
    <property type="match status" value="1"/>
</dbReference>
<comment type="subcellular location">
    <subcellularLocation>
        <location evidence="1">Cytoplasm</location>
        <location evidence="1">P-body</location>
    </subcellularLocation>
    <subcellularLocation>
        <location evidence="2">Cytoplasm</location>
        <location evidence="2">Perinuclear region</location>
    </subcellularLocation>
</comment>
<dbReference type="PIRSF" id="PIRSF028973">
    <property type="entry name" value="Scavenger_mRNA_decap_enz"/>
    <property type="match status" value="1"/>
</dbReference>
<dbReference type="SUPFAM" id="SSF102860">
    <property type="entry name" value="mRNA decapping enzyme DcpS N-terminal domain"/>
    <property type="match status" value="1"/>
</dbReference>
<dbReference type="GO" id="GO:0006979">
    <property type="term" value="P:response to oxidative stress"/>
    <property type="evidence" value="ECO:0007669"/>
    <property type="project" value="UniProtKB-ARBA"/>
</dbReference>
<dbReference type="GO" id="GO:0005634">
    <property type="term" value="C:nucleus"/>
    <property type="evidence" value="ECO:0007669"/>
    <property type="project" value="TreeGrafter"/>
</dbReference>
<dbReference type="GO" id="GO:0000340">
    <property type="term" value="F:RNA 7-methylguanosine cap binding"/>
    <property type="evidence" value="ECO:0007669"/>
    <property type="project" value="TreeGrafter"/>
</dbReference>
<feature type="binding site" evidence="8">
    <location>
        <position position="185"/>
    </location>
    <ligand>
        <name>substrate</name>
    </ligand>
</feature>
<comment type="caution">
    <text evidence="9">The sequence shown here is derived from an EMBL/GenBank/DDBJ whole genome shotgun (WGS) entry which is preliminary data.</text>
</comment>
<comment type="subunit">
    <text evidence="6">Homodimer. Forms heterodimer with DCS2; the interaction inhibits the DCS1 scavenger decapping activity during post-diauxic growth.</text>
</comment>
<evidence type="ECO:0000256" key="5">
    <source>
        <dbReference type="ARBA" id="ARBA00022553"/>
    </source>
</evidence>
<keyword evidence="10" id="KW-1185">Reference proteome</keyword>
<evidence type="ECO:0000256" key="7">
    <source>
        <dbReference type="PIRSR" id="PIRSR028973-1"/>
    </source>
</evidence>
<keyword evidence="4" id="KW-0963">Cytoplasm</keyword>